<dbReference type="CDD" id="cd06171">
    <property type="entry name" value="Sigma70_r4"/>
    <property type="match status" value="1"/>
</dbReference>
<dbReference type="Pfam" id="PF08281">
    <property type="entry name" value="Sigma70_r4_2"/>
    <property type="match status" value="1"/>
</dbReference>
<dbReference type="GO" id="GO:0016987">
    <property type="term" value="F:sigma factor activity"/>
    <property type="evidence" value="ECO:0007669"/>
    <property type="project" value="UniProtKB-KW"/>
</dbReference>
<dbReference type="Proteomes" id="UP000248536">
    <property type="component" value="Chromosome"/>
</dbReference>
<gene>
    <name evidence="7" type="ORF">HME9304_00506</name>
</gene>
<dbReference type="GO" id="GO:0006352">
    <property type="term" value="P:DNA-templated transcription initiation"/>
    <property type="evidence" value="ECO:0007669"/>
    <property type="project" value="InterPro"/>
</dbReference>
<evidence type="ECO:0000256" key="3">
    <source>
        <dbReference type="ARBA" id="ARBA00023082"/>
    </source>
</evidence>
<dbReference type="InterPro" id="IPR000792">
    <property type="entry name" value="Tscrpt_reg_LuxR_C"/>
</dbReference>
<evidence type="ECO:0000259" key="5">
    <source>
        <dbReference type="Pfam" id="PF04542"/>
    </source>
</evidence>
<keyword evidence="4" id="KW-0804">Transcription</keyword>
<evidence type="ECO:0000256" key="4">
    <source>
        <dbReference type="ARBA" id="ARBA00023163"/>
    </source>
</evidence>
<dbReference type="InterPro" id="IPR014284">
    <property type="entry name" value="RNA_pol_sigma-70_dom"/>
</dbReference>
<dbReference type="PANTHER" id="PTHR43133:SF46">
    <property type="entry name" value="RNA POLYMERASE SIGMA-70 FACTOR ECF SUBFAMILY"/>
    <property type="match status" value="1"/>
</dbReference>
<evidence type="ECO:0000313" key="8">
    <source>
        <dbReference type="Proteomes" id="UP000248536"/>
    </source>
</evidence>
<dbReference type="SUPFAM" id="SSF88946">
    <property type="entry name" value="Sigma2 domain of RNA polymerase sigma factors"/>
    <property type="match status" value="1"/>
</dbReference>
<dbReference type="SUPFAM" id="SSF88659">
    <property type="entry name" value="Sigma3 and sigma4 domains of RNA polymerase sigma factors"/>
    <property type="match status" value="1"/>
</dbReference>
<dbReference type="Gene3D" id="1.10.10.10">
    <property type="entry name" value="Winged helix-like DNA-binding domain superfamily/Winged helix DNA-binding domain"/>
    <property type="match status" value="1"/>
</dbReference>
<dbReference type="GO" id="GO:0003677">
    <property type="term" value="F:DNA binding"/>
    <property type="evidence" value="ECO:0007669"/>
    <property type="project" value="InterPro"/>
</dbReference>
<reference evidence="7 8" key="1">
    <citation type="submission" date="2018-06" db="EMBL/GenBank/DDBJ databases">
        <title>Spongiibacterium sp. HME9304 Genome sequencing and assembly.</title>
        <authorList>
            <person name="Kang H."/>
            <person name="Kim H."/>
            <person name="Joh K."/>
        </authorList>
    </citation>
    <scope>NUCLEOTIDE SEQUENCE [LARGE SCALE GENOMIC DNA]</scope>
    <source>
        <strain evidence="7 8">HME9304</strain>
    </source>
</reference>
<dbReference type="PRINTS" id="PR00038">
    <property type="entry name" value="HTHLUXR"/>
</dbReference>
<dbReference type="PANTHER" id="PTHR43133">
    <property type="entry name" value="RNA POLYMERASE ECF-TYPE SIGMA FACTO"/>
    <property type="match status" value="1"/>
</dbReference>
<keyword evidence="3" id="KW-0731">Sigma factor</keyword>
<evidence type="ECO:0000256" key="1">
    <source>
        <dbReference type="ARBA" id="ARBA00010641"/>
    </source>
</evidence>
<evidence type="ECO:0008006" key="9">
    <source>
        <dbReference type="Google" id="ProtNLM"/>
    </source>
</evidence>
<feature type="domain" description="RNA polymerase sigma-70 region 2" evidence="5">
    <location>
        <begin position="29"/>
        <end position="91"/>
    </location>
</feature>
<evidence type="ECO:0000313" key="7">
    <source>
        <dbReference type="EMBL" id="AWX43517.1"/>
    </source>
</evidence>
<name>A0A2Z4LQJ0_9FLAO</name>
<dbReference type="InterPro" id="IPR036388">
    <property type="entry name" value="WH-like_DNA-bd_sf"/>
</dbReference>
<dbReference type="InterPro" id="IPR007627">
    <property type="entry name" value="RNA_pol_sigma70_r2"/>
</dbReference>
<evidence type="ECO:0000259" key="6">
    <source>
        <dbReference type="Pfam" id="PF08281"/>
    </source>
</evidence>
<proteinExistence type="inferred from homology"/>
<sequence>MEKNKYYNKKILLGDLKNGVMPAFTHVFNSYFNELNSYISVICGNQVLAQEIVQQTFIKFWDRRKKLVIKDNIKRYLFKMAYNLYKDSQKRNLKELSLMKELQYNAMMNVIEKDSEETERRLKLLHQEIEKLPKKCKTVFLLAKKGGLEYKEIALKLNISVKTVEVHISKAMLRLKNTLNEQ</sequence>
<dbReference type="InterPro" id="IPR013249">
    <property type="entry name" value="RNA_pol_sigma70_r4_t2"/>
</dbReference>
<evidence type="ECO:0000256" key="2">
    <source>
        <dbReference type="ARBA" id="ARBA00023015"/>
    </source>
</evidence>
<keyword evidence="2" id="KW-0805">Transcription regulation</keyword>
<dbReference type="Gene3D" id="1.10.1740.10">
    <property type="match status" value="1"/>
</dbReference>
<dbReference type="InterPro" id="IPR013324">
    <property type="entry name" value="RNA_pol_sigma_r3/r4-like"/>
</dbReference>
<accession>A0A2Z4LQJ0</accession>
<comment type="similarity">
    <text evidence="1">Belongs to the sigma-70 factor family. ECF subfamily.</text>
</comment>
<organism evidence="7 8">
    <name type="scientific">Flagellimonas maritima</name>
    <dbReference type="NCBI Taxonomy" id="1383885"/>
    <lineage>
        <taxon>Bacteria</taxon>
        <taxon>Pseudomonadati</taxon>
        <taxon>Bacteroidota</taxon>
        <taxon>Flavobacteriia</taxon>
        <taxon>Flavobacteriales</taxon>
        <taxon>Flavobacteriaceae</taxon>
        <taxon>Flagellimonas</taxon>
    </lineage>
</organism>
<dbReference type="InterPro" id="IPR039425">
    <property type="entry name" value="RNA_pol_sigma-70-like"/>
</dbReference>
<dbReference type="RefSeq" id="WP_164674723.1">
    <property type="nucleotide sequence ID" value="NZ_CP030104.1"/>
</dbReference>
<dbReference type="KEGG" id="spon:HME9304_00506"/>
<dbReference type="InterPro" id="IPR013325">
    <property type="entry name" value="RNA_pol_sigma_r2"/>
</dbReference>
<protein>
    <recommendedName>
        <fullName evidence="9">RNA polymerase sigma-70 factor</fullName>
    </recommendedName>
</protein>
<dbReference type="AlphaFoldDB" id="A0A2Z4LQJ0"/>
<feature type="domain" description="RNA polymerase sigma factor 70 region 4 type 2" evidence="6">
    <location>
        <begin position="124"/>
        <end position="175"/>
    </location>
</feature>
<dbReference type="NCBIfam" id="TIGR02937">
    <property type="entry name" value="sigma70-ECF"/>
    <property type="match status" value="1"/>
</dbReference>
<keyword evidence="8" id="KW-1185">Reference proteome</keyword>
<dbReference type="Pfam" id="PF04542">
    <property type="entry name" value="Sigma70_r2"/>
    <property type="match status" value="1"/>
</dbReference>
<dbReference type="EMBL" id="CP030104">
    <property type="protein sequence ID" value="AWX43517.1"/>
    <property type="molecule type" value="Genomic_DNA"/>
</dbReference>